<comment type="caution">
    <text evidence="4">The sequence shown here is derived from an EMBL/GenBank/DDBJ whole genome shotgun (WGS) entry which is preliminary data.</text>
</comment>
<evidence type="ECO:0000256" key="2">
    <source>
        <dbReference type="ARBA" id="ARBA00023002"/>
    </source>
</evidence>
<evidence type="ECO:0000313" key="5">
    <source>
        <dbReference type="Proteomes" id="UP000637578"/>
    </source>
</evidence>
<dbReference type="SUPFAM" id="SSF89733">
    <property type="entry name" value="L-sulfolactate dehydrogenase-like"/>
    <property type="match status" value="1"/>
</dbReference>
<dbReference type="Pfam" id="PF02615">
    <property type="entry name" value="Ldh_2"/>
    <property type="match status" value="1"/>
</dbReference>
<protein>
    <submittedName>
        <fullName evidence="4">Putative oxidoreductase YjmC</fullName>
    </submittedName>
</protein>
<name>A0A8J3CJX2_9PSEU</name>
<dbReference type="PANTHER" id="PTHR11091:SF0">
    <property type="entry name" value="MALATE DEHYDROGENASE"/>
    <property type="match status" value="1"/>
</dbReference>
<proteinExistence type="inferred from homology"/>
<keyword evidence="2" id="KW-0560">Oxidoreductase</keyword>
<dbReference type="InterPro" id="IPR043144">
    <property type="entry name" value="Mal/L-sulf/L-lact_DH-like_ah"/>
</dbReference>
<comment type="similarity">
    <text evidence="1">Belongs to the LDH2/MDH2 oxidoreductase family.</text>
</comment>
<accession>A0A8J3CJX2</accession>
<dbReference type="InterPro" id="IPR043143">
    <property type="entry name" value="Mal/L-sulf/L-lact_DH-like_NADP"/>
</dbReference>
<dbReference type="AlphaFoldDB" id="A0A8J3CJX2"/>
<dbReference type="Gene3D" id="1.10.1530.10">
    <property type="match status" value="1"/>
</dbReference>
<gene>
    <name evidence="4" type="primary">yjmC</name>
    <name evidence="4" type="ORF">GCM10012275_59020</name>
</gene>
<dbReference type="Proteomes" id="UP000637578">
    <property type="component" value="Unassembled WGS sequence"/>
</dbReference>
<sequence>MTTRINSKTLRNFVVTVFERCGLRRTAAETAAAVVCYADERGFTTHGCNALVNTYVPRLRDGRISPSARPEVLMETPAGATLDGQGGLGLVTMTRAVDMASRKAHTHGVGAVAVRNSSHFGSAGYYTHRLARSGLVGIAMTNCGAQGVVPPLGGAIRLLGTNPLSAAVPSARRPPFVLDMSTTVVATGKLALARAEQREVPPGWLIGRNGEDVTDPAAYFNGSADVAWLGGRITTGGAKGYGLALLVDLLCGPLAGASFGPRRDALSGPPAEDHDVGHFALAIDPTAFDKTGQFLDSVDEVLGTVESCPPSNSGSVTYPGAPEARRANEAEEQGVALSDQVMEKLLQLAEELGIPELFQEVLPG</sequence>
<evidence type="ECO:0000256" key="1">
    <source>
        <dbReference type="ARBA" id="ARBA00006056"/>
    </source>
</evidence>
<evidence type="ECO:0000256" key="3">
    <source>
        <dbReference type="SAM" id="MobiDB-lite"/>
    </source>
</evidence>
<dbReference type="EMBL" id="BMMK01000048">
    <property type="protein sequence ID" value="GGM80566.1"/>
    <property type="molecule type" value="Genomic_DNA"/>
</dbReference>
<dbReference type="RefSeq" id="WP_189061711.1">
    <property type="nucleotide sequence ID" value="NZ_BMMK01000048.1"/>
</dbReference>
<evidence type="ECO:0000313" key="4">
    <source>
        <dbReference type="EMBL" id="GGM80566.1"/>
    </source>
</evidence>
<keyword evidence="5" id="KW-1185">Reference proteome</keyword>
<dbReference type="Gene3D" id="3.30.1370.60">
    <property type="entry name" value="Hypothetical oxidoreductase yiak, domain 2"/>
    <property type="match status" value="1"/>
</dbReference>
<organism evidence="4 5">
    <name type="scientific">Longimycelium tulufanense</name>
    <dbReference type="NCBI Taxonomy" id="907463"/>
    <lineage>
        <taxon>Bacteria</taxon>
        <taxon>Bacillati</taxon>
        <taxon>Actinomycetota</taxon>
        <taxon>Actinomycetes</taxon>
        <taxon>Pseudonocardiales</taxon>
        <taxon>Pseudonocardiaceae</taxon>
        <taxon>Longimycelium</taxon>
    </lineage>
</organism>
<dbReference type="PANTHER" id="PTHR11091">
    <property type="entry name" value="OXIDOREDUCTASE-RELATED"/>
    <property type="match status" value="1"/>
</dbReference>
<dbReference type="InterPro" id="IPR003767">
    <property type="entry name" value="Malate/L-lactate_DH-like"/>
</dbReference>
<reference evidence="4" key="1">
    <citation type="journal article" date="2014" name="Int. J. Syst. Evol. Microbiol.">
        <title>Complete genome sequence of Corynebacterium casei LMG S-19264T (=DSM 44701T), isolated from a smear-ripened cheese.</title>
        <authorList>
            <consortium name="US DOE Joint Genome Institute (JGI-PGF)"/>
            <person name="Walter F."/>
            <person name="Albersmeier A."/>
            <person name="Kalinowski J."/>
            <person name="Ruckert C."/>
        </authorList>
    </citation>
    <scope>NUCLEOTIDE SEQUENCE</scope>
    <source>
        <strain evidence="4">CGMCC 4.5737</strain>
    </source>
</reference>
<reference evidence="4" key="2">
    <citation type="submission" date="2020-09" db="EMBL/GenBank/DDBJ databases">
        <authorList>
            <person name="Sun Q."/>
            <person name="Zhou Y."/>
        </authorList>
    </citation>
    <scope>NUCLEOTIDE SEQUENCE</scope>
    <source>
        <strain evidence="4">CGMCC 4.5737</strain>
    </source>
</reference>
<dbReference type="InterPro" id="IPR036111">
    <property type="entry name" value="Mal/L-sulfo/L-lacto_DH-like_sf"/>
</dbReference>
<feature type="region of interest" description="Disordered" evidence="3">
    <location>
        <begin position="308"/>
        <end position="332"/>
    </location>
</feature>
<dbReference type="GO" id="GO:0016491">
    <property type="term" value="F:oxidoreductase activity"/>
    <property type="evidence" value="ECO:0007669"/>
    <property type="project" value="UniProtKB-KW"/>
</dbReference>